<name>A0ABW4I7P1_9SPHI</name>
<comment type="caution">
    <text evidence="3">The sequence shown here is derived from an EMBL/GenBank/DDBJ whole genome shotgun (WGS) entry which is preliminary data.</text>
</comment>
<sequence>MILYKRDPFLILRQVSKSCLTLQLMLLLMGQAVLAQFTEKDKISLSFENCVYYGSQKNDLSVHLSTDYSGKTDFLSVKSAKWEDITSLFEYSDSKEYKSSGTKDISKYIQKGKPLFIAFKYTGKPSANSSQRMWIIRNLLTKRSGTNLETSDLIFVNNPDNDQNVSWEMFGKAFRYRSQLTKKAAESWAIIEVFPDKKTAEAKKANNSGDTVSAVTEKTVSNLVSQEEIRIAMESLYLGKGPDFTKYAHPKIEITKKFKETGHERWHIKYLVDENEYAYAYILIPAGITKGQKLPAVLAPHPTANTGKDRVVGIYPEPPKNEKDQVERENRRYATDLVERGFVVFAPDRAAYGERRLENGTYKTEMPAFQKYLSAKHPGFSLVGKNVYDLRIALNVLIGLDFVDAENIGVIGHSLGAWDAIMLVAFEPRIKAAVVNSGGMVAFDSKLWDPNSEDLKEYLKNPKKSDLGKNTNLFIMMAAPRAILYQYSLFDSFNKGNPNILEAHRHITEYYQSILKKKRVDFNFYMHNAGHDFTRESRMLSYAWLEARLKKRSDIIN</sequence>
<keyword evidence="4" id="KW-1185">Reference proteome</keyword>
<keyword evidence="1" id="KW-0732">Signal</keyword>
<dbReference type="EMBL" id="JBHUDG010000001">
    <property type="protein sequence ID" value="MFD1628334.1"/>
    <property type="molecule type" value="Genomic_DNA"/>
</dbReference>
<dbReference type="PANTHER" id="PTHR22946">
    <property type="entry name" value="DIENELACTONE HYDROLASE DOMAIN-CONTAINING PROTEIN-RELATED"/>
    <property type="match status" value="1"/>
</dbReference>
<dbReference type="Proteomes" id="UP001597118">
    <property type="component" value="Unassembled WGS sequence"/>
</dbReference>
<feature type="chain" id="PRO_5046479715" evidence="1">
    <location>
        <begin position="36"/>
        <end position="557"/>
    </location>
</feature>
<dbReference type="Pfam" id="PF12715">
    <property type="entry name" value="Abhydrolase_7"/>
    <property type="match status" value="1"/>
</dbReference>
<dbReference type="InterPro" id="IPR050261">
    <property type="entry name" value="FrsA_esterase"/>
</dbReference>
<dbReference type="InterPro" id="IPR032185">
    <property type="entry name" value="DUF5017"/>
</dbReference>
<accession>A0ABW4I7P1</accession>
<feature type="signal peptide" evidence="1">
    <location>
        <begin position="1"/>
        <end position="35"/>
    </location>
</feature>
<dbReference type="RefSeq" id="WP_379660721.1">
    <property type="nucleotide sequence ID" value="NZ_JBHUDG010000001.1"/>
</dbReference>
<dbReference type="SUPFAM" id="SSF53474">
    <property type="entry name" value="alpha/beta-Hydrolases"/>
    <property type="match status" value="1"/>
</dbReference>
<reference evidence="4" key="1">
    <citation type="journal article" date="2019" name="Int. J. Syst. Evol. Microbiol.">
        <title>The Global Catalogue of Microorganisms (GCM) 10K type strain sequencing project: providing services to taxonomists for standard genome sequencing and annotation.</title>
        <authorList>
            <consortium name="The Broad Institute Genomics Platform"/>
            <consortium name="The Broad Institute Genome Sequencing Center for Infectious Disease"/>
            <person name="Wu L."/>
            <person name="Ma J."/>
        </authorList>
    </citation>
    <scope>NUCLEOTIDE SEQUENCE [LARGE SCALE GENOMIC DNA]</scope>
    <source>
        <strain evidence="4">CCUG 53762</strain>
    </source>
</reference>
<dbReference type="InterPro" id="IPR025890">
    <property type="entry name" value="Abhydrolase_bac"/>
</dbReference>
<proteinExistence type="predicted"/>
<protein>
    <submittedName>
        <fullName evidence="3">DUF5017 domain-containing protein</fullName>
    </submittedName>
</protein>
<evidence type="ECO:0000313" key="3">
    <source>
        <dbReference type="EMBL" id="MFD1628334.1"/>
    </source>
</evidence>
<feature type="domain" description="DUF5017" evidence="2">
    <location>
        <begin position="38"/>
        <end position="143"/>
    </location>
</feature>
<evidence type="ECO:0000256" key="1">
    <source>
        <dbReference type="SAM" id="SignalP"/>
    </source>
</evidence>
<gene>
    <name evidence="3" type="ORF">ACFSAH_00515</name>
</gene>
<dbReference type="Gene3D" id="3.40.50.1820">
    <property type="entry name" value="alpha/beta hydrolase"/>
    <property type="match status" value="1"/>
</dbReference>
<dbReference type="Pfam" id="PF16409">
    <property type="entry name" value="DUF5017"/>
    <property type="match status" value="1"/>
</dbReference>
<organism evidence="3 4">
    <name type="scientific">Pseudopedobacter beijingensis</name>
    <dbReference type="NCBI Taxonomy" id="1207056"/>
    <lineage>
        <taxon>Bacteria</taxon>
        <taxon>Pseudomonadati</taxon>
        <taxon>Bacteroidota</taxon>
        <taxon>Sphingobacteriia</taxon>
        <taxon>Sphingobacteriales</taxon>
        <taxon>Sphingobacteriaceae</taxon>
        <taxon>Pseudopedobacter</taxon>
    </lineage>
</organism>
<evidence type="ECO:0000259" key="2">
    <source>
        <dbReference type="Pfam" id="PF16409"/>
    </source>
</evidence>
<evidence type="ECO:0000313" key="4">
    <source>
        <dbReference type="Proteomes" id="UP001597118"/>
    </source>
</evidence>
<dbReference type="InterPro" id="IPR029058">
    <property type="entry name" value="AB_hydrolase_fold"/>
</dbReference>